<keyword evidence="3 4" id="KW-0862">Zinc</keyword>
<dbReference type="GO" id="GO:0008270">
    <property type="term" value="F:zinc ion binding"/>
    <property type="evidence" value="ECO:0007669"/>
    <property type="project" value="UniProtKB-KW"/>
</dbReference>
<dbReference type="PROSITE" id="PS50103">
    <property type="entry name" value="ZF_C3H1"/>
    <property type="match status" value="1"/>
</dbReference>
<feature type="compositionally biased region" description="Acidic residues" evidence="5">
    <location>
        <begin position="1"/>
        <end position="23"/>
    </location>
</feature>
<feature type="compositionally biased region" description="Basic and acidic residues" evidence="5">
    <location>
        <begin position="24"/>
        <end position="34"/>
    </location>
</feature>
<dbReference type="OrthoDB" id="10072532at2759"/>
<keyword evidence="1 4" id="KW-0479">Metal-binding</keyword>
<feature type="compositionally biased region" description="Basic and acidic residues" evidence="5">
    <location>
        <begin position="166"/>
        <end position="176"/>
    </location>
</feature>
<dbReference type="PANTHER" id="PTHR46582:SF1">
    <property type="entry name" value="ZINC FINGER CCCH DOMAIN-CONTAINING PROTEIN 18"/>
    <property type="match status" value="1"/>
</dbReference>
<dbReference type="EMBL" id="MRZV01000830">
    <property type="protein sequence ID" value="PIK43725.1"/>
    <property type="molecule type" value="Genomic_DNA"/>
</dbReference>
<evidence type="ECO:0000256" key="4">
    <source>
        <dbReference type="PROSITE-ProRule" id="PRU00723"/>
    </source>
</evidence>
<dbReference type="GO" id="GO:0071011">
    <property type="term" value="C:precatalytic spliceosome"/>
    <property type="evidence" value="ECO:0007669"/>
    <property type="project" value="TreeGrafter"/>
</dbReference>
<dbReference type="SMART" id="SM00356">
    <property type="entry name" value="ZnF_C3H1"/>
    <property type="match status" value="1"/>
</dbReference>
<name>A0A2G8K6Z3_STIJA</name>
<feature type="region of interest" description="Disordered" evidence="5">
    <location>
        <begin position="166"/>
        <end position="422"/>
    </location>
</feature>
<feature type="zinc finger region" description="C3H1-type" evidence="4">
    <location>
        <begin position="34"/>
        <end position="61"/>
    </location>
</feature>
<feature type="compositionally biased region" description="Basic and acidic residues" evidence="5">
    <location>
        <begin position="216"/>
        <end position="238"/>
    </location>
</feature>
<evidence type="ECO:0000256" key="3">
    <source>
        <dbReference type="ARBA" id="ARBA00022833"/>
    </source>
</evidence>
<feature type="compositionally biased region" description="Basic residues" evidence="5">
    <location>
        <begin position="303"/>
        <end position="317"/>
    </location>
</feature>
<organism evidence="7 8">
    <name type="scientific">Stichopus japonicus</name>
    <name type="common">Sea cucumber</name>
    <dbReference type="NCBI Taxonomy" id="307972"/>
    <lineage>
        <taxon>Eukaryota</taxon>
        <taxon>Metazoa</taxon>
        <taxon>Echinodermata</taxon>
        <taxon>Eleutherozoa</taxon>
        <taxon>Echinozoa</taxon>
        <taxon>Holothuroidea</taxon>
        <taxon>Aspidochirotacea</taxon>
        <taxon>Aspidochirotida</taxon>
        <taxon>Stichopodidae</taxon>
        <taxon>Apostichopus</taxon>
    </lineage>
</organism>
<dbReference type="InterPro" id="IPR000571">
    <property type="entry name" value="Znf_CCCH"/>
</dbReference>
<sequence>MEDEEDQSKDGEAGEIEDDEAEEGEVKEPGDKKPAAKPVCRFFARGQCTWGPNCRFLHPGVNDLGNYSLIDFKEIEKNTAKLLNKDLNPPPPPVQETPPPEDFVVMEHYIPPPPIPEEPHRESAWERGIRQAKEAKKKVERRKEMGIREEPQFIVEETYDDFDMESAFHPDLHKSTAEQYGYGLEPDPEYNPHREMRERRREPRPPPRPEPPPPQKRPEPYHEPKFRENRISRKEQFSRESNSNRRPASVVERSAPRSNIPKHYPPPEKAAFQYRERREERPRPPETARKPADSWQDPWARTRSPKPKSKQQTKTRNRSGSLSSGSSVSRSRSRSYSSGSSRSSSASSYSSKSESRSPSPPVSRKTKPTKQLGLQPRERIGPGVRKPTGEGIKMGLKKPPGSVEKPQPVKKMGLQLPPQVRE</sequence>
<dbReference type="InterPro" id="IPR041367">
    <property type="entry name" value="Znf-CCCH_4"/>
</dbReference>
<feature type="compositionally biased region" description="Basic and acidic residues" evidence="5">
    <location>
        <begin position="190"/>
        <end position="207"/>
    </location>
</feature>
<evidence type="ECO:0000313" key="7">
    <source>
        <dbReference type="EMBL" id="PIK43725.1"/>
    </source>
</evidence>
<evidence type="ECO:0000256" key="1">
    <source>
        <dbReference type="ARBA" id="ARBA00022723"/>
    </source>
</evidence>
<feature type="compositionally biased region" description="Basic and acidic residues" evidence="5">
    <location>
        <begin position="274"/>
        <end position="292"/>
    </location>
</feature>
<dbReference type="STRING" id="307972.A0A2G8K6Z3"/>
<dbReference type="SUPFAM" id="SSF90229">
    <property type="entry name" value="CCCH zinc finger"/>
    <property type="match status" value="1"/>
</dbReference>
<dbReference type="Gene3D" id="4.10.1000.10">
    <property type="entry name" value="Zinc finger, CCCH-type"/>
    <property type="match status" value="1"/>
</dbReference>
<dbReference type="Pfam" id="PF18044">
    <property type="entry name" value="zf-CCCH_4"/>
    <property type="match status" value="1"/>
</dbReference>
<keyword evidence="2 4" id="KW-0863">Zinc-finger</keyword>
<keyword evidence="8" id="KW-1185">Reference proteome</keyword>
<dbReference type="AlphaFoldDB" id="A0A2G8K6Z3"/>
<proteinExistence type="predicted"/>
<dbReference type="InterPro" id="IPR052647">
    <property type="entry name" value="Zinc_finger_CCCH-type"/>
</dbReference>
<accession>A0A2G8K6Z3</accession>
<evidence type="ECO:0000256" key="5">
    <source>
        <dbReference type="SAM" id="MobiDB-lite"/>
    </source>
</evidence>
<dbReference type="InterPro" id="IPR036855">
    <property type="entry name" value="Znf_CCCH_sf"/>
</dbReference>
<evidence type="ECO:0000259" key="6">
    <source>
        <dbReference type="PROSITE" id="PS50103"/>
    </source>
</evidence>
<evidence type="ECO:0000313" key="8">
    <source>
        <dbReference type="Proteomes" id="UP000230750"/>
    </source>
</evidence>
<dbReference type="GO" id="GO:0003723">
    <property type="term" value="F:RNA binding"/>
    <property type="evidence" value="ECO:0007669"/>
    <property type="project" value="TreeGrafter"/>
</dbReference>
<feature type="domain" description="C3H1-type" evidence="6">
    <location>
        <begin position="34"/>
        <end position="61"/>
    </location>
</feature>
<dbReference type="PANTHER" id="PTHR46582">
    <property type="entry name" value="ZINC FINGER CCCH DOMAIN-CONTAINING PROTEIN 18"/>
    <property type="match status" value="1"/>
</dbReference>
<protein>
    <submittedName>
        <fullName evidence="7">Putative zinc finger CCCH domain-containing protein 18</fullName>
    </submittedName>
</protein>
<feature type="compositionally biased region" description="Low complexity" evidence="5">
    <location>
        <begin position="318"/>
        <end position="352"/>
    </location>
</feature>
<feature type="region of interest" description="Disordered" evidence="5">
    <location>
        <begin position="1"/>
        <end position="37"/>
    </location>
</feature>
<comment type="caution">
    <text evidence="7">The sequence shown here is derived from an EMBL/GenBank/DDBJ whole genome shotgun (WGS) entry which is preliminary data.</text>
</comment>
<evidence type="ECO:0000256" key="2">
    <source>
        <dbReference type="ARBA" id="ARBA00022771"/>
    </source>
</evidence>
<reference evidence="7 8" key="1">
    <citation type="journal article" date="2017" name="PLoS Biol.">
        <title>The sea cucumber genome provides insights into morphological evolution and visceral regeneration.</title>
        <authorList>
            <person name="Zhang X."/>
            <person name="Sun L."/>
            <person name="Yuan J."/>
            <person name="Sun Y."/>
            <person name="Gao Y."/>
            <person name="Zhang L."/>
            <person name="Li S."/>
            <person name="Dai H."/>
            <person name="Hamel J.F."/>
            <person name="Liu C."/>
            <person name="Yu Y."/>
            <person name="Liu S."/>
            <person name="Lin W."/>
            <person name="Guo K."/>
            <person name="Jin S."/>
            <person name="Xu P."/>
            <person name="Storey K.B."/>
            <person name="Huan P."/>
            <person name="Zhang T."/>
            <person name="Zhou Y."/>
            <person name="Zhang J."/>
            <person name="Lin C."/>
            <person name="Li X."/>
            <person name="Xing L."/>
            <person name="Huo D."/>
            <person name="Sun M."/>
            <person name="Wang L."/>
            <person name="Mercier A."/>
            <person name="Li F."/>
            <person name="Yang H."/>
            <person name="Xiang J."/>
        </authorList>
    </citation>
    <scope>NUCLEOTIDE SEQUENCE [LARGE SCALE GENOMIC DNA]</scope>
    <source>
        <strain evidence="7">Shaxun</strain>
        <tissue evidence="7">Muscle</tissue>
    </source>
</reference>
<gene>
    <name evidence="7" type="ORF">BSL78_19425</name>
</gene>
<dbReference type="Proteomes" id="UP000230750">
    <property type="component" value="Unassembled WGS sequence"/>
</dbReference>